<dbReference type="Proteomes" id="UP001237642">
    <property type="component" value="Unassembled WGS sequence"/>
</dbReference>
<sequence>MQSCSSTVSASLLGDRDVTIQISTYEANRSLLSEAIGILEKEEFQFMNASFNSFRERLFYNMHFQVQRPDQVMEIEILRRKLSTLCEKREDKVNSTLSSFKFI</sequence>
<evidence type="ECO:0000313" key="1">
    <source>
        <dbReference type="EMBL" id="KAK1366007.1"/>
    </source>
</evidence>
<accession>A0AAD8HEH9</accession>
<evidence type="ECO:0000313" key="2">
    <source>
        <dbReference type="Proteomes" id="UP001237642"/>
    </source>
</evidence>
<reference evidence="1" key="2">
    <citation type="submission" date="2023-05" db="EMBL/GenBank/DDBJ databases">
        <authorList>
            <person name="Schelkunov M.I."/>
        </authorList>
    </citation>
    <scope>NUCLEOTIDE SEQUENCE</scope>
    <source>
        <strain evidence="1">Hsosn_3</strain>
        <tissue evidence="1">Leaf</tissue>
    </source>
</reference>
<dbReference type="AlphaFoldDB" id="A0AAD8HEH9"/>
<proteinExistence type="predicted"/>
<gene>
    <name evidence="1" type="ORF">POM88_041568</name>
</gene>
<reference evidence="1" key="1">
    <citation type="submission" date="2023-02" db="EMBL/GenBank/DDBJ databases">
        <title>Genome of toxic invasive species Heracleum sosnowskyi carries increased number of genes despite the absence of recent whole-genome duplications.</title>
        <authorList>
            <person name="Schelkunov M."/>
            <person name="Shtratnikova V."/>
            <person name="Makarenko M."/>
            <person name="Klepikova A."/>
            <person name="Omelchenko D."/>
            <person name="Novikova G."/>
            <person name="Obukhova E."/>
            <person name="Bogdanov V."/>
            <person name="Penin A."/>
            <person name="Logacheva M."/>
        </authorList>
    </citation>
    <scope>NUCLEOTIDE SEQUENCE</scope>
    <source>
        <strain evidence="1">Hsosn_3</strain>
        <tissue evidence="1">Leaf</tissue>
    </source>
</reference>
<keyword evidence="2" id="KW-1185">Reference proteome</keyword>
<name>A0AAD8HEH9_9APIA</name>
<comment type="caution">
    <text evidence="1">The sequence shown here is derived from an EMBL/GenBank/DDBJ whole genome shotgun (WGS) entry which is preliminary data.</text>
</comment>
<dbReference type="EMBL" id="JAUIZM010000009">
    <property type="protein sequence ID" value="KAK1366007.1"/>
    <property type="molecule type" value="Genomic_DNA"/>
</dbReference>
<protein>
    <submittedName>
        <fullName evidence="1">Uncharacterized protein</fullName>
    </submittedName>
</protein>
<organism evidence="1 2">
    <name type="scientific">Heracleum sosnowskyi</name>
    <dbReference type="NCBI Taxonomy" id="360622"/>
    <lineage>
        <taxon>Eukaryota</taxon>
        <taxon>Viridiplantae</taxon>
        <taxon>Streptophyta</taxon>
        <taxon>Embryophyta</taxon>
        <taxon>Tracheophyta</taxon>
        <taxon>Spermatophyta</taxon>
        <taxon>Magnoliopsida</taxon>
        <taxon>eudicotyledons</taxon>
        <taxon>Gunneridae</taxon>
        <taxon>Pentapetalae</taxon>
        <taxon>asterids</taxon>
        <taxon>campanulids</taxon>
        <taxon>Apiales</taxon>
        <taxon>Apiaceae</taxon>
        <taxon>Apioideae</taxon>
        <taxon>apioid superclade</taxon>
        <taxon>Tordylieae</taxon>
        <taxon>Tordyliinae</taxon>
        <taxon>Heracleum</taxon>
    </lineage>
</organism>